<keyword evidence="2" id="KW-1185">Reference proteome</keyword>
<name>A0A8J4Y6N6_CHIOP</name>
<proteinExistence type="predicted"/>
<protein>
    <submittedName>
        <fullName evidence="1">Uncharacterized protein</fullName>
    </submittedName>
</protein>
<evidence type="ECO:0000313" key="2">
    <source>
        <dbReference type="Proteomes" id="UP000770661"/>
    </source>
</evidence>
<reference evidence="1" key="1">
    <citation type="submission" date="2020-07" db="EMBL/GenBank/DDBJ databases">
        <title>The High-quality genome of the commercially important snow crab, Chionoecetes opilio.</title>
        <authorList>
            <person name="Jeong J.-H."/>
            <person name="Ryu S."/>
        </authorList>
    </citation>
    <scope>NUCLEOTIDE SEQUENCE</scope>
    <source>
        <strain evidence="1">MADBK_172401_WGS</strain>
        <tissue evidence="1">Digestive gland</tissue>
    </source>
</reference>
<evidence type="ECO:0000313" key="1">
    <source>
        <dbReference type="EMBL" id="KAG0721677.1"/>
    </source>
</evidence>
<accession>A0A8J4Y6N6</accession>
<organism evidence="1 2">
    <name type="scientific">Chionoecetes opilio</name>
    <name type="common">Atlantic snow crab</name>
    <name type="synonym">Cancer opilio</name>
    <dbReference type="NCBI Taxonomy" id="41210"/>
    <lineage>
        <taxon>Eukaryota</taxon>
        <taxon>Metazoa</taxon>
        <taxon>Ecdysozoa</taxon>
        <taxon>Arthropoda</taxon>
        <taxon>Crustacea</taxon>
        <taxon>Multicrustacea</taxon>
        <taxon>Malacostraca</taxon>
        <taxon>Eumalacostraca</taxon>
        <taxon>Eucarida</taxon>
        <taxon>Decapoda</taxon>
        <taxon>Pleocyemata</taxon>
        <taxon>Brachyura</taxon>
        <taxon>Eubrachyura</taxon>
        <taxon>Majoidea</taxon>
        <taxon>Majidae</taxon>
        <taxon>Chionoecetes</taxon>
    </lineage>
</organism>
<sequence>MDACRLHSSVQYRPLDPPANRNDEWDGASLDVFSRPSVHPDPVRTGLNQGALVSSGLLFFEPLRTVRGHRGVNERGRDFLVRARGHRDTGEGVVTRGWDGLEETAVSPPDAPTGKTHLEVPGRAAAHNNPDLVPAV</sequence>
<gene>
    <name evidence="1" type="ORF">GWK47_045973</name>
</gene>
<comment type="caution">
    <text evidence="1">The sequence shown here is derived from an EMBL/GenBank/DDBJ whole genome shotgun (WGS) entry which is preliminary data.</text>
</comment>
<dbReference type="EMBL" id="JACEEZ010010689">
    <property type="protein sequence ID" value="KAG0721677.1"/>
    <property type="molecule type" value="Genomic_DNA"/>
</dbReference>
<dbReference type="AlphaFoldDB" id="A0A8J4Y6N6"/>
<dbReference type="Proteomes" id="UP000770661">
    <property type="component" value="Unassembled WGS sequence"/>
</dbReference>